<dbReference type="Gene3D" id="3.30.40.10">
    <property type="entry name" value="Zinc/RING finger domain, C3HC4 (zinc finger)"/>
    <property type="match status" value="1"/>
</dbReference>
<organism evidence="11 12">
    <name type="scientific">Vitis rotundifolia</name>
    <name type="common">Muscadine grape</name>
    <dbReference type="NCBI Taxonomy" id="103349"/>
    <lineage>
        <taxon>Eukaryota</taxon>
        <taxon>Viridiplantae</taxon>
        <taxon>Streptophyta</taxon>
        <taxon>Embryophyta</taxon>
        <taxon>Tracheophyta</taxon>
        <taxon>Spermatophyta</taxon>
        <taxon>Magnoliopsida</taxon>
        <taxon>eudicotyledons</taxon>
        <taxon>Gunneridae</taxon>
        <taxon>Pentapetalae</taxon>
        <taxon>rosids</taxon>
        <taxon>Vitales</taxon>
        <taxon>Vitaceae</taxon>
        <taxon>Viteae</taxon>
        <taxon>Vitis</taxon>
    </lineage>
</organism>
<protein>
    <recommendedName>
        <fullName evidence="4">RING-type E3 ubiquitin transferase</fullName>
        <ecNumber evidence="4">2.3.2.27</ecNumber>
    </recommendedName>
</protein>
<name>A0AA38YVU5_VITRO</name>
<evidence type="ECO:0000313" key="11">
    <source>
        <dbReference type="EMBL" id="KAJ9677643.1"/>
    </source>
</evidence>
<keyword evidence="5" id="KW-0808">Transferase</keyword>
<dbReference type="InterPro" id="IPR016024">
    <property type="entry name" value="ARM-type_fold"/>
</dbReference>
<dbReference type="InterPro" id="IPR013083">
    <property type="entry name" value="Znf_RING/FYVE/PHD"/>
</dbReference>
<dbReference type="SUPFAM" id="SSF57850">
    <property type="entry name" value="RING/U-box"/>
    <property type="match status" value="1"/>
</dbReference>
<dbReference type="PROSITE" id="PS50176">
    <property type="entry name" value="ARM_REPEAT"/>
    <property type="match status" value="2"/>
</dbReference>
<dbReference type="GO" id="GO:0016567">
    <property type="term" value="P:protein ubiquitination"/>
    <property type="evidence" value="ECO:0007669"/>
    <property type="project" value="InterPro"/>
</dbReference>
<dbReference type="AlphaFoldDB" id="A0AA38YVU5"/>
<feature type="domain" description="U-box" evidence="10">
    <location>
        <begin position="22"/>
        <end position="96"/>
    </location>
</feature>
<proteinExistence type="predicted"/>
<dbReference type="PROSITE" id="PS51698">
    <property type="entry name" value="U_BOX"/>
    <property type="match status" value="1"/>
</dbReference>
<dbReference type="InterPro" id="IPR011989">
    <property type="entry name" value="ARM-like"/>
</dbReference>
<feature type="repeat" description="ARM" evidence="8">
    <location>
        <begin position="328"/>
        <end position="370"/>
    </location>
</feature>
<dbReference type="Gene3D" id="1.25.10.10">
    <property type="entry name" value="Leucine-rich Repeat Variant"/>
    <property type="match status" value="1"/>
</dbReference>
<evidence type="ECO:0000256" key="8">
    <source>
        <dbReference type="PROSITE-ProRule" id="PRU00259"/>
    </source>
</evidence>
<evidence type="ECO:0000256" key="7">
    <source>
        <dbReference type="ARBA" id="ARBA00022786"/>
    </source>
</evidence>
<feature type="region of interest" description="Disordered" evidence="9">
    <location>
        <begin position="1"/>
        <end position="25"/>
    </location>
</feature>
<dbReference type="FunFam" id="1.25.10.10:FF:000578">
    <property type="entry name" value="RING-type E3 ubiquitin transferase"/>
    <property type="match status" value="1"/>
</dbReference>
<evidence type="ECO:0000256" key="3">
    <source>
        <dbReference type="ARBA" id="ARBA00004906"/>
    </source>
</evidence>
<evidence type="ECO:0000256" key="4">
    <source>
        <dbReference type="ARBA" id="ARBA00012483"/>
    </source>
</evidence>
<reference evidence="11 12" key="1">
    <citation type="journal article" date="2023" name="BMC Biotechnol.">
        <title>Vitis rotundifolia cv Carlos genome sequencing.</title>
        <authorList>
            <person name="Huff M."/>
            <person name="Hulse-Kemp A."/>
            <person name="Scheffler B."/>
            <person name="Youngblood R."/>
            <person name="Simpson S."/>
            <person name="Babiker E."/>
            <person name="Staton M."/>
        </authorList>
    </citation>
    <scope>NUCLEOTIDE SEQUENCE [LARGE SCALE GENOMIC DNA]</scope>
    <source>
        <tissue evidence="11">Leaf</tissue>
    </source>
</reference>
<dbReference type="Pfam" id="PF04564">
    <property type="entry name" value="U-box"/>
    <property type="match status" value="1"/>
</dbReference>
<sequence>MGGNGKHRWKISFRSSSSMPKQSPKEFMCPVSGSLMADPVVVASGQTFERISVQVCRNLGFVPVLGDGSRPDFTVVIPNLAMKSAILNWCAASRVDPPTEPEYRSVETLVRAAMGSDGDDRFETSEKELLRAVPENPPVTFSHAATEVNHRPNHFYSSSSEESVIAAVQATPLPLTTRPSCYSSFSSSSDEALSLTVTLNPISSEEEEILGKLKSSEVHEQEEGLILLRTITRTKEDVRVSLCTPGVLSALRLLLISKYALVQTNAVASVVNLSLEKPNKAKIVRSGIVPQLIDLLKGGLPESQEHAAGALFSLAIEDNNKTAIGVMGALPPLLHALRSESERTRHDSALALYHLSLDQSNRVKLVKLGAIPTLLAMVKSGDLASRALLILCNMAASADGRSAMLDANAVDCLVGLLRGKELDSESTQENCVAVLYLLSHGSMRFKGLAREARAVEVLREVEERGSGRAREKAKRMLQMMRGRDEEEEVDWEGVLESGALSQPRFRVGGAGKQHIHGAYSTEF</sequence>
<keyword evidence="6" id="KW-0677">Repeat</keyword>
<evidence type="ECO:0000256" key="5">
    <source>
        <dbReference type="ARBA" id="ARBA00022679"/>
    </source>
</evidence>
<keyword evidence="12" id="KW-1185">Reference proteome</keyword>
<dbReference type="InterPro" id="IPR003613">
    <property type="entry name" value="Ubox_domain"/>
</dbReference>
<feature type="compositionally biased region" description="Basic residues" evidence="9">
    <location>
        <begin position="1"/>
        <end position="11"/>
    </location>
</feature>
<dbReference type="EMBL" id="JARBHA010000017">
    <property type="protein sequence ID" value="KAJ9677643.1"/>
    <property type="molecule type" value="Genomic_DNA"/>
</dbReference>
<dbReference type="InterPro" id="IPR000225">
    <property type="entry name" value="Armadillo"/>
</dbReference>
<evidence type="ECO:0000259" key="10">
    <source>
        <dbReference type="PROSITE" id="PS51698"/>
    </source>
</evidence>
<evidence type="ECO:0000256" key="9">
    <source>
        <dbReference type="SAM" id="MobiDB-lite"/>
    </source>
</evidence>
<dbReference type="EC" id="2.3.2.27" evidence="4"/>
<comment type="function">
    <text evidence="2">Functions as an E3 ubiquitin ligase.</text>
</comment>
<dbReference type="FunFam" id="3.30.40.10:FF:000565">
    <property type="entry name" value="RING-type E3 ubiquitin transferase"/>
    <property type="match status" value="1"/>
</dbReference>
<gene>
    <name evidence="11" type="ORF">PVL29_022561</name>
</gene>
<comment type="pathway">
    <text evidence="3">Protein modification; protein ubiquitination.</text>
</comment>
<dbReference type="Proteomes" id="UP001168098">
    <property type="component" value="Unassembled WGS sequence"/>
</dbReference>
<evidence type="ECO:0000313" key="12">
    <source>
        <dbReference type="Proteomes" id="UP001168098"/>
    </source>
</evidence>
<accession>A0AA38YVU5</accession>
<keyword evidence="7" id="KW-0833">Ubl conjugation pathway</keyword>
<dbReference type="SMART" id="SM00185">
    <property type="entry name" value="ARM"/>
    <property type="match status" value="5"/>
</dbReference>
<dbReference type="Pfam" id="PF00514">
    <property type="entry name" value="Arm"/>
    <property type="match status" value="2"/>
</dbReference>
<dbReference type="SUPFAM" id="SSF48371">
    <property type="entry name" value="ARM repeat"/>
    <property type="match status" value="1"/>
</dbReference>
<dbReference type="PANTHER" id="PTHR23315:SF276">
    <property type="entry name" value="U-BOX DOMAIN-CONTAINING PROTEIN 38"/>
    <property type="match status" value="1"/>
</dbReference>
<dbReference type="GO" id="GO:0061630">
    <property type="term" value="F:ubiquitin protein ligase activity"/>
    <property type="evidence" value="ECO:0007669"/>
    <property type="project" value="UniProtKB-EC"/>
</dbReference>
<evidence type="ECO:0000256" key="2">
    <source>
        <dbReference type="ARBA" id="ARBA00003861"/>
    </source>
</evidence>
<feature type="repeat" description="ARM" evidence="8">
    <location>
        <begin position="287"/>
        <end position="324"/>
    </location>
</feature>
<dbReference type="SMART" id="SM00504">
    <property type="entry name" value="Ubox"/>
    <property type="match status" value="1"/>
</dbReference>
<evidence type="ECO:0000256" key="6">
    <source>
        <dbReference type="ARBA" id="ARBA00022737"/>
    </source>
</evidence>
<comment type="caution">
    <text evidence="11">The sequence shown here is derived from an EMBL/GenBank/DDBJ whole genome shotgun (WGS) entry which is preliminary data.</text>
</comment>
<comment type="catalytic activity">
    <reaction evidence="1">
        <text>S-ubiquitinyl-[E2 ubiquitin-conjugating enzyme]-L-cysteine + [acceptor protein]-L-lysine = [E2 ubiquitin-conjugating enzyme]-L-cysteine + N(6)-ubiquitinyl-[acceptor protein]-L-lysine.</text>
        <dbReference type="EC" id="2.3.2.27"/>
    </reaction>
</comment>
<evidence type="ECO:0000256" key="1">
    <source>
        <dbReference type="ARBA" id="ARBA00000900"/>
    </source>
</evidence>
<dbReference type="PANTHER" id="PTHR23315">
    <property type="entry name" value="U BOX DOMAIN-CONTAINING"/>
    <property type="match status" value="1"/>
</dbReference>